<name>A0A6J4MFM7_9CHLR</name>
<dbReference type="EMBL" id="CADCTR010002523">
    <property type="protein sequence ID" value="CAA9358062.1"/>
    <property type="molecule type" value="Genomic_DNA"/>
</dbReference>
<protein>
    <submittedName>
        <fullName evidence="1">Uncharacterized protein</fullName>
    </submittedName>
</protein>
<proteinExistence type="predicted"/>
<sequence length="41" mass="4285">MPGVLAVISVGVSGISGAVKRSQYEASILHANHFSRLIMTS</sequence>
<dbReference type="AlphaFoldDB" id="A0A6J4MFM7"/>
<gene>
    <name evidence="1" type="ORF">AVDCRST_MAG93-7481</name>
</gene>
<organism evidence="1">
    <name type="scientific">uncultured Chloroflexia bacterium</name>
    <dbReference type="NCBI Taxonomy" id="1672391"/>
    <lineage>
        <taxon>Bacteria</taxon>
        <taxon>Bacillati</taxon>
        <taxon>Chloroflexota</taxon>
        <taxon>Chloroflexia</taxon>
        <taxon>environmental samples</taxon>
    </lineage>
</organism>
<evidence type="ECO:0000313" key="1">
    <source>
        <dbReference type="EMBL" id="CAA9358062.1"/>
    </source>
</evidence>
<reference evidence="1" key="1">
    <citation type="submission" date="2020-02" db="EMBL/GenBank/DDBJ databases">
        <authorList>
            <person name="Meier V. D."/>
        </authorList>
    </citation>
    <scope>NUCLEOTIDE SEQUENCE</scope>
    <source>
        <strain evidence="1">AVDCRST_MAG93</strain>
    </source>
</reference>
<accession>A0A6J4MFM7</accession>